<dbReference type="Proteomes" id="UP000000245">
    <property type="component" value="Plasmid pACRY01"/>
</dbReference>
<dbReference type="SUPFAM" id="SSF142921">
    <property type="entry name" value="WGR domain-like"/>
    <property type="match status" value="1"/>
</dbReference>
<dbReference type="PROSITE" id="PS51977">
    <property type="entry name" value="WGR"/>
    <property type="match status" value="1"/>
</dbReference>
<dbReference type="Pfam" id="PF05406">
    <property type="entry name" value="WGR"/>
    <property type="match status" value="1"/>
</dbReference>
<dbReference type="AlphaFoldDB" id="A5FT69"/>
<evidence type="ECO:0000313" key="3">
    <source>
        <dbReference type="Proteomes" id="UP000000245"/>
    </source>
</evidence>
<dbReference type="InterPro" id="IPR036930">
    <property type="entry name" value="WGR_dom_sf"/>
</dbReference>
<evidence type="ECO:0000259" key="1">
    <source>
        <dbReference type="PROSITE" id="PS51977"/>
    </source>
</evidence>
<dbReference type="InterPro" id="IPR049809">
    <property type="entry name" value="YehF/YfeS-like_WGR"/>
</dbReference>
<accession>A5FT69</accession>
<dbReference type="CDD" id="cd07996">
    <property type="entry name" value="WGR_MMR_like"/>
    <property type="match status" value="1"/>
</dbReference>
<reference evidence="2 3" key="1">
    <citation type="submission" date="2007-05" db="EMBL/GenBank/DDBJ databases">
        <title>Complete sequence of plasmid1 pACRY01 of Acidiphilium cryptum JF-5.</title>
        <authorList>
            <consortium name="US DOE Joint Genome Institute"/>
            <person name="Copeland A."/>
            <person name="Lucas S."/>
            <person name="Lapidus A."/>
            <person name="Barry K."/>
            <person name="Detter J.C."/>
            <person name="Glavina del Rio T."/>
            <person name="Hammon N."/>
            <person name="Israni S."/>
            <person name="Dalin E."/>
            <person name="Tice H."/>
            <person name="Pitluck S."/>
            <person name="Sims D."/>
            <person name="Brettin T."/>
            <person name="Bruce D."/>
            <person name="Han C."/>
            <person name="Schmutz J."/>
            <person name="Larimer F."/>
            <person name="Land M."/>
            <person name="Hauser L."/>
            <person name="Kyrpides N."/>
            <person name="Kim E."/>
            <person name="Magnuson T."/>
            <person name="Richardson P."/>
        </authorList>
    </citation>
    <scope>NUCLEOTIDE SEQUENCE [LARGE SCALE GENOMIC DNA]</scope>
    <source>
        <strain evidence="3">JF-5</strain>
        <plasmid evidence="3">Plasmid pACRY01</plasmid>
    </source>
</reference>
<name>A5FT69_ACICJ</name>
<dbReference type="InterPro" id="IPR008893">
    <property type="entry name" value="WGR_domain"/>
</dbReference>
<feature type="domain" description="WGR" evidence="1">
    <location>
        <begin position="1"/>
        <end position="89"/>
    </location>
</feature>
<keyword evidence="2" id="KW-0614">Plasmid</keyword>
<organism evidence="2 3">
    <name type="scientific">Acidiphilium cryptum (strain JF-5)</name>
    <dbReference type="NCBI Taxonomy" id="349163"/>
    <lineage>
        <taxon>Bacteria</taxon>
        <taxon>Pseudomonadati</taxon>
        <taxon>Pseudomonadota</taxon>
        <taxon>Alphaproteobacteria</taxon>
        <taxon>Acetobacterales</taxon>
        <taxon>Acidocellaceae</taxon>
        <taxon>Acidiphilium</taxon>
    </lineage>
</organism>
<proteinExistence type="predicted"/>
<dbReference type="Gene3D" id="2.20.140.10">
    <property type="entry name" value="WGR domain"/>
    <property type="match status" value="1"/>
</dbReference>
<evidence type="ECO:0000313" key="2">
    <source>
        <dbReference type="EMBL" id="ABQ28801.1"/>
    </source>
</evidence>
<dbReference type="KEGG" id="acr:Acry_3178"/>
<keyword evidence="3" id="KW-1185">Reference proteome</keyword>
<dbReference type="SMART" id="SM00773">
    <property type="entry name" value="WGR"/>
    <property type="match status" value="1"/>
</dbReference>
<sequence length="89" mass="10579">MPEPVQLSLFPERASLVRIRPERNEWRFYRLEILPDLFGYTLLARHWGRIGTKGRIRLDPHLDFGAALNALAALTRRKRRRGYHERAGW</sequence>
<protein>
    <submittedName>
        <fullName evidence="2">WGR domain protein</fullName>
    </submittedName>
</protein>
<dbReference type="HOGENOM" id="CLU_155888_0_0_5"/>
<geneLocation type="plasmid" evidence="2 3">
    <name>pACRY01</name>
</geneLocation>
<dbReference type="EMBL" id="CP000689">
    <property type="protein sequence ID" value="ABQ28801.1"/>
    <property type="molecule type" value="Genomic_DNA"/>
</dbReference>
<gene>
    <name evidence="2" type="ordered locus">Acry_3178</name>
</gene>
<dbReference type="RefSeq" id="WP_011930522.1">
    <property type="nucleotide sequence ID" value="NC_009467.1"/>
</dbReference>